<feature type="compositionally biased region" description="Gly residues" evidence="1">
    <location>
        <begin position="52"/>
        <end position="71"/>
    </location>
</feature>
<dbReference type="AlphaFoldDB" id="A0AA38FYL7"/>
<proteinExistence type="predicted"/>
<feature type="region of interest" description="Disordered" evidence="1">
    <location>
        <begin position="1"/>
        <end position="77"/>
    </location>
</feature>
<evidence type="ECO:0000313" key="2">
    <source>
        <dbReference type="EMBL" id="KAH9313231.1"/>
    </source>
</evidence>
<evidence type="ECO:0000256" key="1">
    <source>
        <dbReference type="SAM" id="MobiDB-lite"/>
    </source>
</evidence>
<dbReference type="EMBL" id="JAHRHJ020000006">
    <property type="protein sequence ID" value="KAH9313231.1"/>
    <property type="molecule type" value="Genomic_DNA"/>
</dbReference>
<feature type="non-terminal residue" evidence="2">
    <location>
        <position position="1"/>
    </location>
</feature>
<organism evidence="2 3">
    <name type="scientific">Taxus chinensis</name>
    <name type="common">Chinese yew</name>
    <name type="synonym">Taxus wallichiana var. chinensis</name>
    <dbReference type="NCBI Taxonomy" id="29808"/>
    <lineage>
        <taxon>Eukaryota</taxon>
        <taxon>Viridiplantae</taxon>
        <taxon>Streptophyta</taxon>
        <taxon>Embryophyta</taxon>
        <taxon>Tracheophyta</taxon>
        <taxon>Spermatophyta</taxon>
        <taxon>Pinopsida</taxon>
        <taxon>Pinidae</taxon>
        <taxon>Conifers II</taxon>
        <taxon>Cupressales</taxon>
        <taxon>Taxaceae</taxon>
        <taxon>Taxus</taxon>
    </lineage>
</organism>
<reference evidence="2 3" key="1">
    <citation type="journal article" date="2021" name="Nat. Plants">
        <title>The Taxus genome provides insights into paclitaxel biosynthesis.</title>
        <authorList>
            <person name="Xiong X."/>
            <person name="Gou J."/>
            <person name="Liao Q."/>
            <person name="Li Y."/>
            <person name="Zhou Q."/>
            <person name="Bi G."/>
            <person name="Li C."/>
            <person name="Du R."/>
            <person name="Wang X."/>
            <person name="Sun T."/>
            <person name="Guo L."/>
            <person name="Liang H."/>
            <person name="Lu P."/>
            <person name="Wu Y."/>
            <person name="Zhang Z."/>
            <person name="Ro D.K."/>
            <person name="Shang Y."/>
            <person name="Huang S."/>
            <person name="Yan J."/>
        </authorList>
    </citation>
    <scope>NUCLEOTIDE SEQUENCE [LARGE SCALE GENOMIC DNA]</scope>
    <source>
        <strain evidence="2">Ta-2019</strain>
    </source>
</reference>
<protein>
    <submittedName>
        <fullName evidence="2">Uncharacterized protein</fullName>
    </submittedName>
</protein>
<comment type="caution">
    <text evidence="2">The sequence shown here is derived from an EMBL/GenBank/DDBJ whole genome shotgun (WGS) entry which is preliminary data.</text>
</comment>
<gene>
    <name evidence="2" type="ORF">KI387_028266</name>
</gene>
<sequence>FSGTLGVLGMTTSGPLPATRGGYGGTGVGKPSGLNISRGFGGSRGTQPSGSSGSGSGGKTGGNIFGSGGQGPQPPQQ</sequence>
<evidence type="ECO:0000313" key="3">
    <source>
        <dbReference type="Proteomes" id="UP000824469"/>
    </source>
</evidence>
<keyword evidence="3" id="KW-1185">Reference proteome</keyword>
<accession>A0AA38FYL7</accession>
<feature type="non-terminal residue" evidence="2">
    <location>
        <position position="77"/>
    </location>
</feature>
<dbReference type="Proteomes" id="UP000824469">
    <property type="component" value="Unassembled WGS sequence"/>
</dbReference>
<feature type="compositionally biased region" description="Gly residues" evidence="1">
    <location>
        <begin position="21"/>
        <end position="30"/>
    </location>
</feature>
<name>A0AA38FYL7_TAXCH</name>